<keyword evidence="4" id="KW-1185">Reference proteome</keyword>
<dbReference type="Proteomes" id="UP001069145">
    <property type="component" value="Unassembled WGS sequence"/>
</dbReference>
<dbReference type="RefSeq" id="WP_156417355.1">
    <property type="nucleotide sequence ID" value="NZ_CAJHLF010000001.1"/>
</dbReference>
<evidence type="ECO:0000313" key="2">
    <source>
        <dbReference type="EMBL" id="QPS01533.1"/>
    </source>
</evidence>
<dbReference type="EMBL" id="JAOTML010000004">
    <property type="protein sequence ID" value="MCY3053239.1"/>
    <property type="molecule type" value="Genomic_DNA"/>
</dbReference>
<reference evidence="2 3" key="1">
    <citation type="submission" date="2020-12" db="EMBL/GenBank/DDBJ databases">
        <title>FDA dAtabase for Regulatory Grade micrObial Sequences (FDA-ARGOS): Supporting development and validation of Infectious Disease Dx tests.</title>
        <authorList>
            <person name="Sproer C."/>
            <person name="Gronow S."/>
            <person name="Severitt S."/>
            <person name="Schroder I."/>
            <person name="Tallon L."/>
            <person name="Sadzewicz L."/>
            <person name="Zhao X."/>
            <person name="Boylan J."/>
            <person name="Ott S."/>
            <person name="Bowen H."/>
            <person name="Vavikolanu K."/>
            <person name="Mehta A."/>
            <person name="Aluvathingal J."/>
            <person name="Nadendla S."/>
            <person name="Lowell S."/>
            <person name="Myers T."/>
            <person name="Yan Y."/>
            <person name="Sichtig H."/>
        </authorList>
    </citation>
    <scope>NUCLEOTIDE SEQUENCE [LARGE SCALE GENOMIC DNA]</scope>
    <source>
        <strain evidence="2 3">FDAARGOS_911</strain>
    </source>
</reference>
<reference evidence="1" key="2">
    <citation type="submission" date="2022-09" db="EMBL/GenBank/DDBJ databases">
        <title>Aerococcus urinae taxonomy study.</title>
        <authorList>
            <person name="Christensen J."/>
            <person name="Senneby E."/>
        </authorList>
    </citation>
    <scope>NUCLEOTIDE SEQUENCE</scope>
    <source>
        <strain evidence="1">NLD-066-U95</strain>
    </source>
</reference>
<dbReference type="EMBL" id="CP065662">
    <property type="protein sequence ID" value="QPS01533.1"/>
    <property type="molecule type" value="Genomic_DNA"/>
</dbReference>
<proteinExistence type="predicted"/>
<dbReference type="GeneID" id="43502049"/>
<evidence type="ECO:0000313" key="3">
    <source>
        <dbReference type="Proteomes" id="UP000594771"/>
    </source>
</evidence>
<accession>A0A7T2RQP6</accession>
<evidence type="ECO:0000313" key="1">
    <source>
        <dbReference type="EMBL" id="MCY3053239.1"/>
    </source>
</evidence>
<sequence>MNLIEKEEKLYKIIEDYIYFDFSDSKDKRRLSPSAPSEVVEAYKEFINLPKVEPIC</sequence>
<evidence type="ECO:0000313" key="4">
    <source>
        <dbReference type="Proteomes" id="UP001069145"/>
    </source>
</evidence>
<gene>
    <name evidence="2" type="ORF">I6G68_00160</name>
    <name evidence="1" type="ORF">ODY43_04465</name>
</gene>
<name>A0A7T2RQP6_9LACT</name>
<dbReference type="AlphaFoldDB" id="A0A7T2RQP6"/>
<organism evidence="2 3">
    <name type="scientific">Aerococcus urinae</name>
    <dbReference type="NCBI Taxonomy" id="1376"/>
    <lineage>
        <taxon>Bacteria</taxon>
        <taxon>Bacillati</taxon>
        <taxon>Bacillota</taxon>
        <taxon>Bacilli</taxon>
        <taxon>Lactobacillales</taxon>
        <taxon>Aerococcaceae</taxon>
        <taxon>Aerococcus</taxon>
    </lineage>
</organism>
<protein>
    <submittedName>
        <fullName evidence="2">Uncharacterized protein</fullName>
    </submittedName>
</protein>
<dbReference type="Proteomes" id="UP000594771">
    <property type="component" value="Chromosome"/>
</dbReference>